<evidence type="ECO:0000256" key="14">
    <source>
        <dbReference type="ARBA" id="ARBA00023239"/>
    </source>
</evidence>
<dbReference type="Gene3D" id="1.20.120.350">
    <property type="entry name" value="Voltage-gated potassium channels. Chain C"/>
    <property type="match status" value="2"/>
</dbReference>
<dbReference type="InterPro" id="IPR006411">
    <property type="entry name" value="Fruct_bisP_bact"/>
</dbReference>
<dbReference type="SUPFAM" id="SSF51569">
    <property type="entry name" value="Aldolase"/>
    <property type="match status" value="1"/>
</dbReference>
<dbReference type="PANTHER" id="PTHR30559:SF0">
    <property type="entry name" value="FRUCTOSE-BISPHOSPHATE ALDOLASE"/>
    <property type="match status" value="1"/>
</dbReference>
<dbReference type="InterPro" id="IPR002048">
    <property type="entry name" value="EF_hand_dom"/>
</dbReference>
<keyword evidence="13" id="KW-0324">Glycolysis</keyword>
<dbReference type="InterPro" id="IPR000771">
    <property type="entry name" value="FBA_II"/>
</dbReference>
<dbReference type="Gene3D" id="1.10.238.10">
    <property type="entry name" value="EF-hand"/>
    <property type="match status" value="1"/>
</dbReference>
<evidence type="ECO:0000256" key="8">
    <source>
        <dbReference type="ARBA" id="ARBA00022723"/>
    </source>
</evidence>
<evidence type="ECO:0000256" key="12">
    <source>
        <dbReference type="ARBA" id="ARBA00023136"/>
    </source>
</evidence>
<dbReference type="NCBIfam" id="TIGR01520">
    <property type="entry name" value="FruBisAldo_II_A"/>
    <property type="match status" value="1"/>
</dbReference>
<evidence type="ECO:0000256" key="2">
    <source>
        <dbReference type="ARBA" id="ARBA00001947"/>
    </source>
</evidence>
<keyword evidence="10" id="KW-0106">Calcium</keyword>
<protein>
    <recommendedName>
        <fullName evidence="6">fructose-bisphosphate aldolase</fullName>
        <ecNumber evidence="6">4.1.2.13</ecNumber>
    </recommendedName>
</protein>
<dbReference type="Pfam" id="PF01116">
    <property type="entry name" value="F_bP_aldolase"/>
    <property type="match status" value="1"/>
</dbReference>
<dbReference type="InterPro" id="IPR018247">
    <property type="entry name" value="EF_Hand_1_Ca_BS"/>
</dbReference>
<feature type="domain" description="EF-hand" evidence="16">
    <location>
        <begin position="1021"/>
        <end position="1056"/>
    </location>
</feature>
<keyword evidence="11 15" id="KW-1133">Transmembrane helix</keyword>
<dbReference type="PANTHER" id="PTHR30559">
    <property type="entry name" value="FRUCTOSE-BISPHOSPHATE ALDOLASE CLASS 2"/>
    <property type="match status" value="1"/>
</dbReference>
<gene>
    <name evidence="17" type="ORF">SCF082_LOCUS49232</name>
</gene>
<comment type="caution">
    <text evidence="17">The sequence shown here is derived from an EMBL/GenBank/DDBJ whole genome shotgun (WGS) entry which is preliminary data.</text>
</comment>
<dbReference type="CDD" id="cd00051">
    <property type="entry name" value="EFh"/>
    <property type="match status" value="1"/>
</dbReference>
<reference evidence="17 18" key="1">
    <citation type="submission" date="2024-02" db="EMBL/GenBank/DDBJ databases">
        <authorList>
            <person name="Chen Y."/>
            <person name="Shah S."/>
            <person name="Dougan E. K."/>
            <person name="Thang M."/>
            <person name="Chan C."/>
        </authorList>
    </citation>
    <scope>NUCLEOTIDE SEQUENCE [LARGE SCALE GENOMIC DNA]</scope>
</reference>
<dbReference type="PROSITE" id="PS00602">
    <property type="entry name" value="ALDOLASE_CLASS_II_1"/>
    <property type="match status" value="1"/>
</dbReference>
<keyword evidence="8" id="KW-0479">Metal-binding</keyword>
<keyword evidence="14" id="KW-0456">Lyase</keyword>
<feature type="transmembrane region" description="Helical" evidence="15">
    <location>
        <begin position="778"/>
        <end position="798"/>
    </location>
</feature>
<evidence type="ECO:0000313" key="18">
    <source>
        <dbReference type="Proteomes" id="UP001642464"/>
    </source>
</evidence>
<dbReference type="InterPro" id="IPR011992">
    <property type="entry name" value="EF-hand-dom_pair"/>
</dbReference>
<evidence type="ECO:0000256" key="3">
    <source>
        <dbReference type="ARBA" id="ARBA00004141"/>
    </source>
</evidence>
<evidence type="ECO:0000256" key="13">
    <source>
        <dbReference type="ARBA" id="ARBA00023152"/>
    </source>
</evidence>
<evidence type="ECO:0000256" key="11">
    <source>
        <dbReference type="ARBA" id="ARBA00022989"/>
    </source>
</evidence>
<dbReference type="SMART" id="SM00054">
    <property type="entry name" value="EFh"/>
    <property type="match status" value="2"/>
</dbReference>
<dbReference type="Gene3D" id="3.20.20.70">
    <property type="entry name" value="Aldolase class I"/>
    <property type="match status" value="1"/>
</dbReference>
<evidence type="ECO:0000259" key="16">
    <source>
        <dbReference type="PROSITE" id="PS50222"/>
    </source>
</evidence>
<keyword evidence="12 15" id="KW-0472">Membrane</keyword>
<organism evidence="17 18">
    <name type="scientific">Durusdinium trenchii</name>
    <dbReference type="NCBI Taxonomy" id="1381693"/>
    <lineage>
        <taxon>Eukaryota</taxon>
        <taxon>Sar</taxon>
        <taxon>Alveolata</taxon>
        <taxon>Dinophyceae</taxon>
        <taxon>Suessiales</taxon>
        <taxon>Symbiodiniaceae</taxon>
        <taxon>Durusdinium</taxon>
    </lineage>
</organism>
<keyword evidence="9" id="KW-0862">Zinc</keyword>
<evidence type="ECO:0000313" key="17">
    <source>
        <dbReference type="EMBL" id="CAK9105642.1"/>
    </source>
</evidence>
<keyword evidence="7 15" id="KW-0812">Transmembrane</keyword>
<name>A0ABP0RZX0_9DINO</name>
<dbReference type="PROSITE" id="PS00806">
    <property type="entry name" value="ALDOLASE_CLASS_II_2"/>
    <property type="match status" value="1"/>
</dbReference>
<dbReference type="PROSITE" id="PS00018">
    <property type="entry name" value="EF_HAND_1"/>
    <property type="match status" value="1"/>
</dbReference>
<dbReference type="EC" id="4.1.2.13" evidence="6"/>
<evidence type="ECO:0000256" key="10">
    <source>
        <dbReference type="ARBA" id="ARBA00022837"/>
    </source>
</evidence>
<feature type="transmembrane region" description="Helical" evidence="15">
    <location>
        <begin position="844"/>
        <end position="869"/>
    </location>
</feature>
<comment type="cofactor">
    <cofactor evidence="2">
        <name>Zn(2+)</name>
        <dbReference type="ChEBI" id="CHEBI:29105"/>
    </cofactor>
</comment>
<dbReference type="InterPro" id="IPR005821">
    <property type="entry name" value="Ion_trans_dom"/>
</dbReference>
<feature type="transmembrane region" description="Helical" evidence="15">
    <location>
        <begin position="741"/>
        <end position="757"/>
    </location>
</feature>
<evidence type="ECO:0000256" key="4">
    <source>
        <dbReference type="ARBA" id="ARBA00004714"/>
    </source>
</evidence>
<evidence type="ECO:0000256" key="1">
    <source>
        <dbReference type="ARBA" id="ARBA00000441"/>
    </source>
</evidence>
<evidence type="ECO:0000256" key="9">
    <source>
        <dbReference type="ARBA" id="ARBA00022833"/>
    </source>
</evidence>
<dbReference type="InterPro" id="IPR013785">
    <property type="entry name" value="Aldolase_TIM"/>
</dbReference>
<dbReference type="Gene3D" id="1.10.287.70">
    <property type="match status" value="1"/>
</dbReference>
<dbReference type="InterPro" id="IPR027359">
    <property type="entry name" value="Volt_channel_dom_sf"/>
</dbReference>
<dbReference type="NCBIfam" id="NF006628">
    <property type="entry name" value="PRK09197.1"/>
    <property type="match status" value="1"/>
</dbReference>
<accession>A0ABP0RZX0</accession>
<feature type="transmembrane region" description="Helical" evidence="15">
    <location>
        <begin position="932"/>
        <end position="952"/>
    </location>
</feature>
<dbReference type="CDD" id="cd00946">
    <property type="entry name" value="FBP_aldolase_IIA"/>
    <property type="match status" value="1"/>
</dbReference>
<comment type="subcellular location">
    <subcellularLocation>
        <location evidence="3">Membrane</location>
        <topology evidence="3">Multi-pass membrane protein</topology>
    </subcellularLocation>
</comment>
<proteinExistence type="inferred from homology"/>
<keyword evidence="18" id="KW-1185">Reference proteome</keyword>
<dbReference type="NCBIfam" id="TIGR00167">
    <property type="entry name" value="cbbA"/>
    <property type="match status" value="1"/>
</dbReference>
<evidence type="ECO:0000256" key="15">
    <source>
        <dbReference type="SAM" id="Phobius"/>
    </source>
</evidence>
<evidence type="ECO:0000256" key="5">
    <source>
        <dbReference type="ARBA" id="ARBA00005812"/>
    </source>
</evidence>
<dbReference type="SUPFAM" id="SSF47473">
    <property type="entry name" value="EF-hand"/>
    <property type="match status" value="1"/>
</dbReference>
<evidence type="ECO:0000256" key="7">
    <source>
        <dbReference type="ARBA" id="ARBA00022692"/>
    </source>
</evidence>
<dbReference type="Proteomes" id="UP001642464">
    <property type="component" value="Unassembled WGS sequence"/>
</dbReference>
<dbReference type="EMBL" id="CAXAMM010042585">
    <property type="protein sequence ID" value="CAK9105642.1"/>
    <property type="molecule type" value="Genomic_DNA"/>
</dbReference>
<comment type="similarity">
    <text evidence="5">Belongs to the class II fructose-bisphosphate aldolase family.</text>
</comment>
<sequence>MPSKACSVALAGAGAYAAATAFLAPNAAPQVNQDGEKTRRVVTEGDGTNYKLLIWIELQVRHLRQQPAESSSSSTGVMALGAAGVVVASAQAAKRTVRRAQVVRQATAVAEKTFTKMPASVKPGVVTGQALVDLLNYAKENQFAIPGVNVVSSSSVNACMEAAKKAGGPVMVTFSKGGGQFLAGKAADNSDDAASIAGTIAGALHVRQVAKLYGVPVILHTDHCQKAWLPWFDGLIEASEEYFEKYGEPLFSSHMLDLSEERLSYTNDPIQSEPLEENISICKKYLERMAKINLLLEMELGVTGGEEDGVDNTDVDSSRLYTQPEEVWQVYEALASIPNGNFTVAAAFGNVHGVYAPGNVSLKPVILHNTQKYIKEKLGCDSDKPVSFVFHGGSGSSLEDIRYAIEAGVVKMNIDTDTQWAFWDGMNEYQKKNKDYLQAQIGNPEGAEKPNKKYYDPRMSLRSGEESMAERLVKCMEDLKCVDEVGTNVLHTLDLHSASYAGDLRSDPPGPLDVLPLSAAGEERDPNFPHVMPGCAVTETMTSRQGRQTYGDARDFELGQVETFPLRPYRTRVQTDLEADMSRRNGRCNFLEHPSYQVWSAVLIAGNVLVATIELASDALHASCELIDQVFFMAFFGEYSLRIYHRGGRNFLLDKQERPCNLMDTVAVLIGLAQYLVLPIFMKNEHLRYLGVLTYSRLLRMVRLFRHASFNWTGDDWFQYLSGGVICLNAAVLGFETDSPAPAWWWVNQVILCFFVFEITVRVRLEGCRSFFTNEEDIFWNWMDFIIVLLGVFDLWAIPISSLLFGTTTTSGFGRLVLLVRMLRMLRILRLLKLVKAVRPLYSLALGVTQAMQSIFWVLVFLVVTLYAFAILATRTIGHAQFIQDDPDLPNASRDLFRSMWDSMFALFSIMNQQNWEAMGPLLEKIPAIKPVYVLFTICSSWALLSVLTGVVSDNMMAVRESQAQKDEEAVEERRIWLARWLRGVFAAADKDGSMTLERSEYRELLKSPFHLKRLQQVAKVPMQDLMQMFDILDVDHNGLIEFQEFLVGFEWLNEPISGKSLLKLGHEIRISCKAVEQLLSALGEDLEGLRSRQMATQERLEGKFRQLVDARKKLKEEYEKTIMLEAEANGARAELAHVIGKYQDTTFEEAADSDVVIQTPEPSKVPNLRDESSKYGDSYNMMEDDDIQRGGSSGNVRLPAAAAAAATAVRLKVNRSGSMMPF</sequence>
<comment type="catalytic activity">
    <reaction evidence="1">
        <text>beta-D-fructose 1,6-bisphosphate = D-glyceraldehyde 3-phosphate + dihydroxyacetone phosphate</text>
        <dbReference type="Rhea" id="RHEA:14729"/>
        <dbReference type="ChEBI" id="CHEBI:32966"/>
        <dbReference type="ChEBI" id="CHEBI:57642"/>
        <dbReference type="ChEBI" id="CHEBI:59776"/>
        <dbReference type="EC" id="4.1.2.13"/>
    </reaction>
</comment>
<dbReference type="Pfam" id="PF00520">
    <property type="entry name" value="Ion_trans"/>
    <property type="match status" value="2"/>
</dbReference>
<dbReference type="SUPFAM" id="SSF81324">
    <property type="entry name" value="Voltage-gated potassium channels"/>
    <property type="match status" value="2"/>
</dbReference>
<comment type="pathway">
    <text evidence="4">Carbohydrate degradation; glycolysis; D-glyceraldehyde 3-phosphate and glycerone phosphate from D-glucose: step 4/4.</text>
</comment>
<dbReference type="Pfam" id="PF13499">
    <property type="entry name" value="EF-hand_7"/>
    <property type="match status" value="1"/>
</dbReference>
<dbReference type="PROSITE" id="PS50222">
    <property type="entry name" value="EF_HAND_2"/>
    <property type="match status" value="1"/>
</dbReference>
<evidence type="ECO:0000256" key="6">
    <source>
        <dbReference type="ARBA" id="ARBA00013068"/>
    </source>
</evidence>